<dbReference type="EMBL" id="MSDW01000001">
    <property type="protein sequence ID" value="OKY77687.1"/>
    <property type="molecule type" value="Genomic_DNA"/>
</dbReference>
<dbReference type="Gene3D" id="1.20.1440.50">
    <property type="entry name" value="Ta0600-like"/>
    <property type="match status" value="1"/>
</dbReference>
<dbReference type="HAMAP" id="MF_00342">
    <property type="entry name" value="UPF0147"/>
    <property type="match status" value="1"/>
</dbReference>
<dbReference type="Pfam" id="PF03685">
    <property type="entry name" value="UPF0147"/>
    <property type="match status" value="1"/>
</dbReference>
<dbReference type="SUPFAM" id="SSF158436">
    <property type="entry name" value="Ta0600-like"/>
    <property type="match status" value="1"/>
</dbReference>
<name>A0A1Q6DTL4_METT1</name>
<dbReference type="InParanoid" id="A0A1Q6DTL4"/>
<evidence type="ECO:0000256" key="2">
    <source>
        <dbReference type="HAMAP-Rule" id="MF_00342"/>
    </source>
</evidence>
<gene>
    <name evidence="3" type="ORF">BTN85_0155</name>
</gene>
<keyword evidence="4" id="KW-1185">Reference proteome</keyword>
<proteinExistence type="inferred from homology"/>
<protein>
    <recommendedName>
        <fullName evidence="2">UPF0147 protein BTN85_0155</fullName>
    </recommendedName>
</protein>
<evidence type="ECO:0000256" key="1">
    <source>
        <dbReference type="ARBA" id="ARBA00005958"/>
    </source>
</evidence>
<dbReference type="NCBIfam" id="NF003319">
    <property type="entry name" value="PRK04330.1"/>
    <property type="match status" value="1"/>
</dbReference>
<sequence length="87" mass="9657">MSDDEKIEECTNILDKIINDNSIPKNIRRAAKNAKNELLSGEGDLTVRATNAISELNEVNDDPNIPIHARTEIWNAISILEGLTVED</sequence>
<dbReference type="FunCoup" id="A0A1Q6DTL4">
    <property type="interactions" value="2"/>
</dbReference>
<accession>A0A1Q6DTL4</accession>
<reference evidence="3" key="1">
    <citation type="submission" date="2016-12" db="EMBL/GenBank/DDBJ databases">
        <title>Discovery of methanogenic haloarchaea.</title>
        <authorList>
            <person name="Sorokin D.Y."/>
            <person name="Makarova K.S."/>
            <person name="Abbas B."/>
            <person name="Ferrer M."/>
            <person name="Golyshin P.N."/>
        </authorList>
    </citation>
    <scope>NUCLEOTIDE SEQUENCE [LARGE SCALE GENOMIC DNA]</scope>
    <source>
        <strain evidence="3">HMET1</strain>
    </source>
</reference>
<dbReference type="InterPro" id="IPR023130">
    <property type="entry name" value="Ta0600-like_sf"/>
</dbReference>
<dbReference type="STRING" id="1903181.BTN85_0155"/>
<organism evidence="3 4">
    <name type="scientific">Methanohalarchaeum thermophilum</name>
    <dbReference type="NCBI Taxonomy" id="1903181"/>
    <lineage>
        <taxon>Archaea</taxon>
        <taxon>Methanobacteriati</taxon>
        <taxon>Methanobacteriota</taxon>
        <taxon>Methanonatronarchaeia</taxon>
        <taxon>Methanonatronarchaeales</taxon>
        <taxon>Methanonatronarchaeaceae</taxon>
        <taxon>Candidatus Methanohalarchaeum</taxon>
    </lineage>
</organism>
<evidence type="ECO:0000313" key="3">
    <source>
        <dbReference type="EMBL" id="OKY77687.1"/>
    </source>
</evidence>
<dbReference type="AlphaFoldDB" id="A0A1Q6DTL4"/>
<dbReference type="Proteomes" id="UP000185744">
    <property type="component" value="Unassembled WGS sequence"/>
</dbReference>
<dbReference type="InterPro" id="IPR005354">
    <property type="entry name" value="UPF0147"/>
</dbReference>
<evidence type="ECO:0000313" key="4">
    <source>
        <dbReference type="Proteomes" id="UP000185744"/>
    </source>
</evidence>
<comment type="caution">
    <text evidence="3">The sequence shown here is derived from an EMBL/GenBank/DDBJ whole genome shotgun (WGS) entry which is preliminary data.</text>
</comment>
<comment type="similarity">
    <text evidence="1 2">Belongs to the UPF0147 family.</text>
</comment>